<dbReference type="GO" id="GO:0043842">
    <property type="term" value="F:Kdo transferase activity"/>
    <property type="evidence" value="ECO:0007669"/>
    <property type="project" value="UniProtKB-EC"/>
</dbReference>
<gene>
    <name evidence="12" type="ORF">X474_16535</name>
</gene>
<evidence type="ECO:0000256" key="4">
    <source>
        <dbReference type="ARBA" id="ARBA00022679"/>
    </source>
</evidence>
<evidence type="ECO:0000256" key="1">
    <source>
        <dbReference type="ARBA" id="ARBA00004713"/>
    </source>
</evidence>
<name>A0A0D2GDA0_9BACT</name>
<dbReference type="Proteomes" id="UP000032233">
    <property type="component" value="Unassembled WGS sequence"/>
</dbReference>
<feature type="site" description="Transition state stabilizer" evidence="8">
    <location>
        <position position="135"/>
    </location>
</feature>
<dbReference type="InterPro" id="IPR039901">
    <property type="entry name" value="Kdotransferase"/>
</dbReference>
<evidence type="ECO:0000256" key="3">
    <source>
        <dbReference type="ARBA" id="ARBA00019077"/>
    </source>
</evidence>
<feature type="region of interest" description="Disordered" evidence="10">
    <location>
        <begin position="426"/>
        <end position="450"/>
    </location>
</feature>
<dbReference type="AlphaFoldDB" id="A0A0D2GDA0"/>
<evidence type="ECO:0000256" key="8">
    <source>
        <dbReference type="PIRSR" id="PIRSR639901-2"/>
    </source>
</evidence>
<comment type="pathway">
    <text evidence="1 9">Bacterial outer membrane biogenesis; LPS core biosynthesis.</text>
</comment>
<evidence type="ECO:0000313" key="13">
    <source>
        <dbReference type="Proteomes" id="UP000032233"/>
    </source>
</evidence>
<comment type="subcellular location">
    <subcellularLocation>
        <location evidence="9">Cell membrane</location>
    </subcellularLocation>
</comment>
<keyword evidence="13" id="KW-1185">Reference proteome</keyword>
<organism evidence="12 13">
    <name type="scientific">Dethiosulfatarculus sandiegensis</name>
    <dbReference type="NCBI Taxonomy" id="1429043"/>
    <lineage>
        <taxon>Bacteria</taxon>
        <taxon>Pseudomonadati</taxon>
        <taxon>Thermodesulfobacteriota</taxon>
        <taxon>Desulfarculia</taxon>
        <taxon>Desulfarculales</taxon>
        <taxon>Desulfarculaceae</taxon>
        <taxon>Dethiosulfatarculus</taxon>
    </lineage>
</organism>
<evidence type="ECO:0000259" key="11">
    <source>
        <dbReference type="Pfam" id="PF04413"/>
    </source>
</evidence>
<feature type="active site" description="Proton acceptor" evidence="7">
    <location>
        <position position="63"/>
    </location>
</feature>
<keyword evidence="4 9" id="KW-0808">Transferase</keyword>
<evidence type="ECO:0000256" key="5">
    <source>
        <dbReference type="ARBA" id="ARBA00031445"/>
    </source>
</evidence>
<accession>A0A0D2GDA0</accession>
<protein>
    <recommendedName>
        <fullName evidence="3 9">3-deoxy-D-manno-octulosonic acid transferase</fullName>
        <shortName evidence="9">Kdo transferase</shortName>
        <ecNumber evidence="2 9">2.4.99.12</ecNumber>
    </recommendedName>
    <alternativeName>
        <fullName evidence="5 9">Lipid IV(A) 3-deoxy-D-manno-octulosonic acid transferase</fullName>
    </alternativeName>
</protein>
<dbReference type="GO" id="GO:0009245">
    <property type="term" value="P:lipid A biosynthetic process"/>
    <property type="evidence" value="ECO:0007669"/>
    <property type="project" value="TreeGrafter"/>
</dbReference>
<evidence type="ECO:0000256" key="7">
    <source>
        <dbReference type="PIRSR" id="PIRSR639901-1"/>
    </source>
</evidence>
<reference evidence="12 13" key="1">
    <citation type="submission" date="2013-11" db="EMBL/GenBank/DDBJ databases">
        <title>Metagenomic analysis of a methanogenic consortium involved in long chain n-alkane degradation.</title>
        <authorList>
            <person name="Davidova I.A."/>
            <person name="Callaghan A.V."/>
            <person name="Wawrik B."/>
            <person name="Pruitt S."/>
            <person name="Marks C."/>
            <person name="Duncan K.E."/>
            <person name="Suflita J.M."/>
        </authorList>
    </citation>
    <scope>NUCLEOTIDE SEQUENCE [LARGE SCALE GENOMIC DNA]</scope>
    <source>
        <strain evidence="12 13">SPR</strain>
    </source>
</reference>
<dbReference type="GO" id="GO:0005886">
    <property type="term" value="C:plasma membrane"/>
    <property type="evidence" value="ECO:0007669"/>
    <property type="project" value="UniProtKB-SubCell"/>
</dbReference>
<feature type="domain" description="3-deoxy-D-manno-octulosonic-acid transferase N-terminal" evidence="11">
    <location>
        <begin position="43"/>
        <end position="215"/>
    </location>
</feature>
<feature type="site" description="Transition state stabilizer" evidence="8">
    <location>
        <position position="213"/>
    </location>
</feature>
<dbReference type="PANTHER" id="PTHR42755:SF1">
    <property type="entry name" value="3-DEOXY-D-MANNO-OCTULOSONIC ACID TRANSFERASE, MITOCHONDRIAL-RELATED"/>
    <property type="match status" value="1"/>
</dbReference>
<dbReference type="InterPro" id="IPR007507">
    <property type="entry name" value="Glycos_transf_N"/>
</dbReference>
<keyword evidence="9" id="KW-0448">Lipopolysaccharide biosynthesis</keyword>
<dbReference type="InParanoid" id="A0A0D2GDA0"/>
<dbReference type="GO" id="GO:0009244">
    <property type="term" value="P:lipopolysaccharide core region biosynthetic process"/>
    <property type="evidence" value="ECO:0007669"/>
    <property type="project" value="UniProtKB-UniRule"/>
</dbReference>
<dbReference type="InterPro" id="IPR038107">
    <property type="entry name" value="Glycos_transf_N_sf"/>
</dbReference>
<dbReference type="OrthoDB" id="9789797at2"/>
<dbReference type="EC" id="2.4.99.12" evidence="2 9"/>
<dbReference type="STRING" id="1429043.X474_16535"/>
<dbReference type="Pfam" id="PF04413">
    <property type="entry name" value="Glycos_transf_N"/>
    <property type="match status" value="1"/>
</dbReference>
<comment type="similarity">
    <text evidence="9">Belongs to the glycosyltransferase group 1 family.</text>
</comment>
<dbReference type="UniPathway" id="UPA00958"/>
<feature type="compositionally biased region" description="Basic and acidic residues" evidence="10">
    <location>
        <begin position="426"/>
        <end position="441"/>
    </location>
</feature>
<evidence type="ECO:0000256" key="6">
    <source>
        <dbReference type="ARBA" id="ARBA00049183"/>
    </source>
</evidence>
<evidence type="ECO:0000313" key="12">
    <source>
        <dbReference type="EMBL" id="KIX12927.1"/>
    </source>
</evidence>
<keyword evidence="9" id="KW-1003">Cell membrane</keyword>
<dbReference type="Gene3D" id="3.40.50.2000">
    <property type="entry name" value="Glycogen Phosphorylase B"/>
    <property type="match status" value="1"/>
</dbReference>
<comment type="function">
    <text evidence="9">Involved in lipopolysaccharide (LPS) biosynthesis. Catalyzes the transfer of 3-deoxy-D-manno-octulosonate (Kdo) residue(s) from CMP-Kdo to lipid IV(A), the tetraacyldisaccharide-1,4'-bisphosphate precursor of lipid A.</text>
</comment>
<dbReference type="PANTHER" id="PTHR42755">
    <property type="entry name" value="3-DEOXY-MANNO-OCTULOSONATE CYTIDYLYLTRANSFERASE"/>
    <property type="match status" value="1"/>
</dbReference>
<comment type="caution">
    <text evidence="12">The sequence shown here is derived from an EMBL/GenBank/DDBJ whole genome shotgun (WGS) entry which is preliminary data.</text>
</comment>
<evidence type="ECO:0000256" key="9">
    <source>
        <dbReference type="RuleBase" id="RU365103"/>
    </source>
</evidence>
<evidence type="ECO:0000256" key="2">
    <source>
        <dbReference type="ARBA" id="ARBA00012621"/>
    </source>
</evidence>
<proteinExistence type="inferred from homology"/>
<dbReference type="SUPFAM" id="SSF53756">
    <property type="entry name" value="UDP-Glycosyltransferase/glycogen phosphorylase"/>
    <property type="match status" value="1"/>
</dbReference>
<dbReference type="FunCoup" id="A0A0D2GDA0">
    <property type="interactions" value="245"/>
</dbReference>
<evidence type="ECO:0000256" key="10">
    <source>
        <dbReference type="SAM" id="MobiDB-lite"/>
    </source>
</evidence>
<dbReference type="Gene3D" id="3.40.50.11720">
    <property type="entry name" value="3-Deoxy-D-manno-octulosonic-acid transferase, N-terminal domain"/>
    <property type="match status" value="1"/>
</dbReference>
<sequence length="450" mass="48713">MKRLAYNLFVSLGLAAAAPVLAPRLAQKRFRRLAKVRLGLGSGWLPPKQEKGGIWVHALSVGEVASALPLLKALGEAFPGRPLIMSVATDQGHSVAKKALGADSEVLLLVRPLDLPWAVDRLIDRIDPGLFCLVEGDIWPNWQWSLAARGVPRMLVNGRVSPRTFKGYRRFAPLARGMLNGFDRILLQTRVDYERMAQVGVRPKRLKVGGNLKFDTAPKILTQGEKQTLAREMGLLGRQVLVAGSTHPGEEGPCLKAFARLKKDHSELALILAPRDVNTGPVVFEQASQLGLKSVQASLNNSDAAADVVILDVLGRLAAAYALAEAAFVGGSWQSLGGHNLLEPASQGVPVAYGPHTYNFLEMAKQLTKAGGGVRVKDSDELAAFWGDILANPQKAHDMGRRARRFCLDHQGAVRRAVLEAGALLREKDGIHPDPSHKEPDLQSGEGYGR</sequence>
<comment type="catalytic activity">
    <reaction evidence="6 9">
        <text>lipid IVA (E. coli) + CMP-3-deoxy-beta-D-manno-octulosonate = alpha-Kdo-(2-&gt;6)-lipid IVA (E. coli) + CMP + H(+)</text>
        <dbReference type="Rhea" id="RHEA:28066"/>
        <dbReference type="ChEBI" id="CHEBI:15378"/>
        <dbReference type="ChEBI" id="CHEBI:58603"/>
        <dbReference type="ChEBI" id="CHEBI:60364"/>
        <dbReference type="ChEBI" id="CHEBI:60377"/>
        <dbReference type="ChEBI" id="CHEBI:85987"/>
        <dbReference type="EC" id="2.4.99.12"/>
    </reaction>
</comment>
<dbReference type="RefSeq" id="WP_052515248.1">
    <property type="nucleotide sequence ID" value="NZ_AZAC01000021.1"/>
</dbReference>
<dbReference type="EMBL" id="AZAC01000021">
    <property type="protein sequence ID" value="KIX12927.1"/>
    <property type="molecule type" value="Genomic_DNA"/>
</dbReference>
<keyword evidence="9" id="KW-0472">Membrane</keyword>